<feature type="transmembrane region" description="Helical" evidence="5">
    <location>
        <begin position="20"/>
        <end position="38"/>
    </location>
</feature>
<dbReference type="Proteomes" id="UP000030129">
    <property type="component" value="Unassembled WGS sequence"/>
</dbReference>
<keyword evidence="2 5" id="KW-0812">Transmembrane</keyword>
<evidence type="ECO:0000313" key="7">
    <source>
        <dbReference type="Proteomes" id="UP000030129"/>
    </source>
</evidence>
<keyword evidence="4 5" id="KW-0472">Membrane</keyword>
<evidence type="ECO:0000256" key="5">
    <source>
        <dbReference type="SAM" id="Phobius"/>
    </source>
</evidence>
<evidence type="ECO:0000313" key="6">
    <source>
        <dbReference type="EMBL" id="KGO84398.1"/>
    </source>
</evidence>
<gene>
    <name evidence="6" type="ORF">Q763_01245</name>
</gene>
<dbReference type="RefSeq" id="WP_035130216.1">
    <property type="nucleotide sequence ID" value="NZ_JRLV01000001.1"/>
</dbReference>
<comment type="subcellular location">
    <subcellularLocation>
        <location evidence="1">Membrane</location>
        <topology evidence="1">Multi-pass membrane protein</topology>
    </subcellularLocation>
</comment>
<evidence type="ECO:0000256" key="4">
    <source>
        <dbReference type="ARBA" id="ARBA00023136"/>
    </source>
</evidence>
<dbReference type="AlphaFoldDB" id="A0A0A2LYU8"/>
<dbReference type="STRING" id="1406840.Q763_01245"/>
<dbReference type="InterPro" id="IPR019109">
    <property type="entry name" value="MamF_MmsF"/>
</dbReference>
<reference evidence="6 7" key="1">
    <citation type="submission" date="2013-09" db="EMBL/GenBank/DDBJ databases">
        <authorList>
            <person name="Zeng Z."/>
            <person name="Chen C."/>
        </authorList>
    </citation>
    <scope>NUCLEOTIDE SEQUENCE [LARGE SCALE GENOMIC DNA]</scope>
    <source>
        <strain evidence="6 7">F44-8</strain>
    </source>
</reference>
<evidence type="ECO:0008006" key="8">
    <source>
        <dbReference type="Google" id="ProtNLM"/>
    </source>
</evidence>
<comment type="caution">
    <text evidence="6">The sequence shown here is derived from an EMBL/GenBank/DDBJ whole genome shotgun (WGS) entry which is preliminary data.</text>
</comment>
<evidence type="ECO:0000256" key="2">
    <source>
        <dbReference type="ARBA" id="ARBA00022692"/>
    </source>
</evidence>
<evidence type="ECO:0000256" key="3">
    <source>
        <dbReference type="ARBA" id="ARBA00022989"/>
    </source>
</evidence>
<sequence>METTANRNTAILMQLSAYTQYFIPFGNFIFPTLIWSLKKQDSKFVDYNGKQIINFQLSLFLYSLLLIIIAIPLLLYTTLSDLSFNAVNELHFVHQQFSAKKITGIATIAILAVLILIAMKVLEFFLIMYASVRNSNGENYNYPLTIKFIK</sequence>
<name>A0A0A2LYU8_9FLAO</name>
<dbReference type="EMBL" id="JRLV01000001">
    <property type="protein sequence ID" value="KGO84398.1"/>
    <property type="molecule type" value="Genomic_DNA"/>
</dbReference>
<organism evidence="6 7">
    <name type="scientific">Flavobacterium beibuense F44-8</name>
    <dbReference type="NCBI Taxonomy" id="1406840"/>
    <lineage>
        <taxon>Bacteria</taxon>
        <taxon>Pseudomonadati</taxon>
        <taxon>Bacteroidota</taxon>
        <taxon>Flavobacteriia</taxon>
        <taxon>Flavobacteriales</taxon>
        <taxon>Flavobacteriaceae</taxon>
        <taxon>Flavobacterium</taxon>
    </lineage>
</organism>
<protein>
    <recommendedName>
        <fullName evidence="8">DUF4870 domain-containing protein</fullName>
    </recommendedName>
</protein>
<feature type="transmembrane region" description="Helical" evidence="5">
    <location>
        <begin position="59"/>
        <end position="79"/>
    </location>
</feature>
<proteinExistence type="predicted"/>
<keyword evidence="3 5" id="KW-1133">Transmembrane helix</keyword>
<dbReference type="eggNOG" id="COG3296">
    <property type="taxonomic scope" value="Bacteria"/>
</dbReference>
<feature type="transmembrane region" description="Helical" evidence="5">
    <location>
        <begin position="102"/>
        <end position="126"/>
    </location>
</feature>
<keyword evidence="7" id="KW-1185">Reference proteome</keyword>
<dbReference type="Pfam" id="PF09685">
    <property type="entry name" value="MamF_MmsF"/>
    <property type="match status" value="1"/>
</dbReference>
<accession>A0A0A2LYU8</accession>
<evidence type="ECO:0000256" key="1">
    <source>
        <dbReference type="ARBA" id="ARBA00004141"/>
    </source>
</evidence>